<proteinExistence type="predicted"/>
<comment type="caution">
    <text evidence="2">The sequence shown here is derived from an EMBL/GenBank/DDBJ whole genome shotgun (WGS) entry which is preliminary data.</text>
</comment>
<gene>
    <name evidence="2" type="ORF">IAB90_00840</name>
</gene>
<reference evidence="2" key="1">
    <citation type="submission" date="2020-10" db="EMBL/GenBank/DDBJ databases">
        <authorList>
            <person name="Gilroy R."/>
        </authorList>
    </citation>
    <scope>NUCLEOTIDE SEQUENCE</scope>
    <source>
        <strain evidence="2">ChiW25-3613</strain>
    </source>
</reference>
<dbReference type="Proteomes" id="UP000824179">
    <property type="component" value="Unassembled WGS sequence"/>
</dbReference>
<organism evidence="2 3">
    <name type="scientific">Candidatus Coproplasma stercoripullorum</name>
    <dbReference type="NCBI Taxonomy" id="2840751"/>
    <lineage>
        <taxon>Bacteria</taxon>
        <taxon>Bacillati</taxon>
        <taxon>Bacillota</taxon>
        <taxon>Clostridia</taxon>
        <taxon>Eubacteriales</taxon>
        <taxon>Candidatus Coproplasma</taxon>
    </lineage>
</organism>
<evidence type="ECO:0000256" key="1">
    <source>
        <dbReference type="SAM" id="MobiDB-lite"/>
    </source>
</evidence>
<evidence type="ECO:0000313" key="2">
    <source>
        <dbReference type="EMBL" id="HIR38908.1"/>
    </source>
</evidence>
<reference evidence="2" key="2">
    <citation type="journal article" date="2021" name="PeerJ">
        <title>Extensive microbial diversity within the chicken gut microbiome revealed by metagenomics and culture.</title>
        <authorList>
            <person name="Gilroy R."/>
            <person name="Ravi A."/>
            <person name="Getino M."/>
            <person name="Pursley I."/>
            <person name="Horton D.L."/>
            <person name="Alikhan N.F."/>
            <person name="Baker D."/>
            <person name="Gharbi K."/>
            <person name="Hall N."/>
            <person name="Watson M."/>
            <person name="Adriaenssens E.M."/>
            <person name="Foster-Nyarko E."/>
            <person name="Jarju S."/>
            <person name="Secka A."/>
            <person name="Antonio M."/>
            <person name="Oren A."/>
            <person name="Chaudhuri R.R."/>
            <person name="La Ragione R."/>
            <person name="Hildebrand F."/>
            <person name="Pallen M.J."/>
        </authorList>
    </citation>
    <scope>NUCLEOTIDE SEQUENCE</scope>
    <source>
        <strain evidence="2">ChiW25-3613</strain>
    </source>
</reference>
<dbReference type="EMBL" id="DVHB01000018">
    <property type="protein sequence ID" value="HIR38908.1"/>
    <property type="molecule type" value="Genomic_DNA"/>
</dbReference>
<feature type="region of interest" description="Disordered" evidence="1">
    <location>
        <begin position="96"/>
        <end position="167"/>
    </location>
</feature>
<accession>A0A9D1AEP1</accession>
<feature type="compositionally biased region" description="Acidic residues" evidence="1">
    <location>
        <begin position="98"/>
        <end position="167"/>
    </location>
</feature>
<sequence>MIKYIKCPRCELNYIDPEKQEYCDVCIAEMKGNKLQFADIDDDEYDENAEKTEICPVCGVNTMRFGEKMCDACKQASQYEDDQDINMDTDEEWKNYLEDDEDLTIDDETLEEELSEELDDEYDDEESEEHYDDDPLDDFDDDFADDEDDDEDDEDDDEDDEDDDDLF</sequence>
<dbReference type="AlphaFoldDB" id="A0A9D1AEP1"/>
<name>A0A9D1AEP1_9FIRM</name>
<protein>
    <submittedName>
        <fullName evidence="2">Uncharacterized protein</fullName>
    </submittedName>
</protein>
<evidence type="ECO:0000313" key="3">
    <source>
        <dbReference type="Proteomes" id="UP000824179"/>
    </source>
</evidence>